<accession>A0A8H6CWD7</accession>
<comment type="caution">
    <text evidence="2">The sequence shown here is derived from an EMBL/GenBank/DDBJ whole genome shotgun (WGS) entry which is preliminary data.</text>
</comment>
<evidence type="ECO:0000313" key="3">
    <source>
        <dbReference type="Proteomes" id="UP000532311"/>
    </source>
</evidence>
<evidence type="ECO:0000256" key="1">
    <source>
        <dbReference type="SAM" id="MobiDB-lite"/>
    </source>
</evidence>
<reference evidence="2 3" key="1">
    <citation type="submission" date="2020-05" db="EMBL/GenBank/DDBJ databases">
        <title>Identification and distribution of gene clusters putatively required for synthesis of sphingolipid metabolism inhibitors in phylogenetically diverse species of the filamentous fungus Fusarium.</title>
        <authorList>
            <person name="Kim H.-S."/>
            <person name="Busman M."/>
            <person name="Brown D.W."/>
            <person name="Divon H."/>
            <person name="Uhlig S."/>
            <person name="Proctor R.H."/>
        </authorList>
    </citation>
    <scope>NUCLEOTIDE SEQUENCE [LARGE SCALE GENOMIC DNA]</scope>
    <source>
        <strain evidence="2 3">NRRL 26131</strain>
    </source>
</reference>
<keyword evidence="3" id="KW-1185">Reference proteome</keyword>
<name>A0A8H6CWD7_9HYPO</name>
<feature type="region of interest" description="Disordered" evidence="1">
    <location>
        <begin position="100"/>
        <end position="129"/>
    </location>
</feature>
<protein>
    <submittedName>
        <fullName evidence="2">Uncharacterized protein</fullName>
    </submittedName>
</protein>
<proteinExistence type="predicted"/>
<gene>
    <name evidence="2" type="ORF">FGLOB1_14185</name>
</gene>
<dbReference type="EMBL" id="JAAQPF010001014">
    <property type="protein sequence ID" value="KAF5694557.1"/>
    <property type="molecule type" value="Genomic_DNA"/>
</dbReference>
<evidence type="ECO:0000313" key="2">
    <source>
        <dbReference type="EMBL" id="KAF5694557.1"/>
    </source>
</evidence>
<dbReference type="Proteomes" id="UP000532311">
    <property type="component" value="Unassembled WGS sequence"/>
</dbReference>
<sequence length="129" mass="14355">MASTHEGPANIEIGNLRESLLELKSALKTTVGQDLPDNVVIRLHRCIANMEKGDITKEDIKRVDSLLSRDFKRLESGKVSKDVVQSGDYIGSNVLKNEVAKRPKSGDAMDDLEMESCFIEDDDDDDTEM</sequence>
<feature type="compositionally biased region" description="Acidic residues" evidence="1">
    <location>
        <begin position="108"/>
        <end position="129"/>
    </location>
</feature>
<organism evidence="2 3">
    <name type="scientific">Fusarium globosum</name>
    <dbReference type="NCBI Taxonomy" id="78864"/>
    <lineage>
        <taxon>Eukaryota</taxon>
        <taxon>Fungi</taxon>
        <taxon>Dikarya</taxon>
        <taxon>Ascomycota</taxon>
        <taxon>Pezizomycotina</taxon>
        <taxon>Sordariomycetes</taxon>
        <taxon>Hypocreomycetidae</taxon>
        <taxon>Hypocreales</taxon>
        <taxon>Nectriaceae</taxon>
        <taxon>Fusarium</taxon>
        <taxon>Fusarium fujikuroi species complex</taxon>
    </lineage>
</organism>
<dbReference type="AlphaFoldDB" id="A0A8H6CWD7"/>